<dbReference type="PANTHER" id="PTHR35790:SF4">
    <property type="entry name" value="HTH-TYPE TRANSCRIPTIONAL REGULATOR PCHR"/>
    <property type="match status" value="1"/>
</dbReference>
<dbReference type="PRINTS" id="PR00598">
    <property type="entry name" value="HTHMARR"/>
</dbReference>
<dbReference type="AlphaFoldDB" id="A0A365U612"/>
<protein>
    <recommendedName>
        <fullName evidence="4">HTH marR-type domain-containing protein</fullName>
    </recommendedName>
</protein>
<dbReference type="Pfam" id="PF12802">
    <property type="entry name" value="MarR_2"/>
    <property type="match status" value="1"/>
</dbReference>
<keyword evidence="1" id="KW-0805">Transcription regulation</keyword>
<feature type="domain" description="HTH marR-type" evidence="4">
    <location>
        <begin position="23"/>
        <end position="156"/>
    </location>
</feature>
<evidence type="ECO:0000256" key="1">
    <source>
        <dbReference type="ARBA" id="ARBA00023015"/>
    </source>
</evidence>
<sequence>MTSKHETTAGKAAEEREAPSALSRFFTYRISLLSRLLATEGGRRYTKKFNLTMPQWRVVSTLGHFRELPVTGIAERVFMDRAQVSRTIESLVERGLVRMRPNIEDRRSTLFSLSHAGEDLYAAALPAAMERQEELMSGFSPDEIDVFDRMLDELLRRVRAQLEEGRE</sequence>
<dbReference type="RefSeq" id="WP_113290116.1">
    <property type="nucleotide sequence ID" value="NZ_QNTQ01000014.1"/>
</dbReference>
<dbReference type="PROSITE" id="PS01117">
    <property type="entry name" value="HTH_MARR_1"/>
    <property type="match status" value="1"/>
</dbReference>
<evidence type="ECO:0000256" key="2">
    <source>
        <dbReference type="ARBA" id="ARBA00023125"/>
    </source>
</evidence>
<dbReference type="OrthoDB" id="7723661at2"/>
<keyword evidence="6" id="KW-1185">Reference proteome</keyword>
<dbReference type="EMBL" id="QNTQ01000014">
    <property type="protein sequence ID" value="RBI83776.1"/>
    <property type="molecule type" value="Genomic_DNA"/>
</dbReference>
<gene>
    <name evidence="5" type="ORF">DRV85_14060</name>
</gene>
<evidence type="ECO:0000313" key="5">
    <source>
        <dbReference type="EMBL" id="RBI83776.1"/>
    </source>
</evidence>
<dbReference type="InterPro" id="IPR052067">
    <property type="entry name" value="Metal_resp_HTH_trans_reg"/>
</dbReference>
<keyword evidence="2" id="KW-0238">DNA-binding</keyword>
<proteinExistence type="predicted"/>
<evidence type="ECO:0000256" key="3">
    <source>
        <dbReference type="ARBA" id="ARBA00023163"/>
    </source>
</evidence>
<dbReference type="InterPro" id="IPR023187">
    <property type="entry name" value="Tscrpt_reg_MarR-type_CS"/>
</dbReference>
<dbReference type="GO" id="GO:0003677">
    <property type="term" value="F:DNA binding"/>
    <property type="evidence" value="ECO:0007669"/>
    <property type="project" value="UniProtKB-KW"/>
</dbReference>
<dbReference type="PANTHER" id="PTHR35790">
    <property type="entry name" value="HTH-TYPE TRANSCRIPTIONAL REGULATOR PCHR"/>
    <property type="match status" value="1"/>
</dbReference>
<evidence type="ECO:0000259" key="4">
    <source>
        <dbReference type="PROSITE" id="PS50995"/>
    </source>
</evidence>
<accession>A0A365U612</accession>
<dbReference type="SMART" id="SM00347">
    <property type="entry name" value="HTH_MARR"/>
    <property type="match status" value="1"/>
</dbReference>
<organism evidence="5 6">
    <name type="scientific">Rhodosalinus halophilus</name>
    <dbReference type="NCBI Taxonomy" id="2259333"/>
    <lineage>
        <taxon>Bacteria</taxon>
        <taxon>Pseudomonadati</taxon>
        <taxon>Pseudomonadota</taxon>
        <taxon>Alphaproteobacteria</taxon>
        <taxon>Rhodobacterales</taxon>
        <taxon>Paracoccaceae</taxon>
        <taxon>Rhodosalinus</taxon>
    </lineage>
</organism>
<dbReference type="InterPro" id="IPR000835">
    <property type="entry name" value="HTH_MarR-typ"/>
</dbReference>
<dbReference type="InterPro" id="IPR036388">
    <property type="entry name" value="WH-like_DNA-bd_sf"/>
</dbReference>
<name>A0A365U612_9RHOB</name>
<dbReference type="InterPro" id="IPR036390">
    <property type="entry name" value="WH_DNA-bd_sf"/>
</dbReference>
<evidence type="ECO:0000313" key="6">
    <source>
        <dbReference type="Proteomes" id="UP000253370"/>
    </source>
</evidence>
<reference evidence="5 6" key="1">
    <citation type="submission" date="2018-07" db="EMBL/GenBank/DDBJ databases">
        <title>Rhodosalinus sp. strain E84T genomic sequence and assembly.</title>
        <authorList>
            <person name="Liu Z.-W."/>
            <person name="Lu D.-C."/>
        </authorList>
    </citation>
    <scope>NUCLEOTIDE SEQUENCE [LARGE SCALE GENOMIC DNA]</scope>
    <source>
        <strain evidence="5 6">E84</strain>
    </source>
</reference>
<dbReference type="SUPFAM" id="SSF46785">
    <property type="entry name" value="Winged helix' DNA-binding domain"/>
    <property type="match status" value="1"/>
</dbReference>
<dbReference type="Proteomes" id="UP000253370">
    <property type="component" value="Unassembled WGS sequence"/>
</dbReference>
<dbReference type="GO" id="GO:0003700">
    <property type="term" value="F:DNA-binding transcription factor activity"/>
    <property type="evidence" value="ECO:0007669"/>
    <property type="project" value="InterPro"/>
</dbReference>
<comment type="caution">
    <text evidence="5">The sequence shown here is derived from an EMBL/GenBank/DDBJ whole genome shotgun (WGS) entry which is preliminary data.</text>
</comment>
<keyword evidence="3" id="KW-0804">Transcription</keyword>
<dbReference type="PROSITE" id="PS50995">
    <property type="entry name" value="HTH_MARR_2"/>
    <property type="match status" value="1"/>
</dbReference>
<dbReference type="Gene3D" id="1.10.10.10">
    <property type="entry name" value="Winged helix-like DNA-binding domain superfamily/Winged helix DNA-binding domain"/>
    <property type="match status" value="1"/>
</dbReference>